<dbReference type="Proteomes" id="UP000515152">
    <property type="component" value="Chromosome 16"/>
</dbReference>
<name>A0A6P3WBT2_CLUHA</name>
<dbReference type="Pfam" id="PF13855">
    <property type="entry name" value="LRR_8"/>
    <property type="match status" value="2"/>
</dbReference>
<dbReference type="OrthoDB" id="1741314at2759"/>
<feature type="domain" description="LRRCT" evidence="6">
    <location>
        <begin position="348"/>
        <end position="399"/>
    </location>
</feature>
<feature type="domain" description="LRRCT" evidence="6">
    <location>
        <begin position="158"/>
        <end position="208"/>
    </location>
</feature>
<evidence type="ECO:0000256" key="2">
    <source>
        <dbReference type="ARBA" id="ARBA00022729"/>
    </source>
</evidence>
<protein>
    <submittedName>
        <fullName evidence="8 9">Leucine-rich repeat-containing protein 17</fullName>
    </submittedName>
</protein>
<evidence type="ECO:0000313" key="9">
    <source>
        <dbReference type="RefSeq" id="XP_012694648.2"/>
    </source>
</evidence>
<feature type="signal peptide" evidence="5">
    <location>
        <begin position="1"/>
        <end position="20"/>
    </location>
</feature>
<dbReference type="InterPro" id="IPR050541">
    <property type="entry name" value="LRR_TM_domain-containing"/>
</dbReference>
<dbReference type="CTD" id="10234"/>
<evidence type="ECO:0000256" key="5">
    <source>
        <dbReference type="SAM" id="SignalP"/>
    </source>
</evidence>
<evidence type="ECO:0000313" key="7">
    <source>
        <dbReference type="Proteomes" id="UP000515152"/>
    </source>
</evidence>
<reference evidence="8 9" key="1">
    <citation type="submission" date="2025-04" db="UniProtKB">
        <authorList>
            <consortium name="RefSeq"/>
        </authorList>
    </citation>
    <scope>IDENTIFICATION</scope>
</reference>
<dbReference type="GeneID" id="105910472"/>
<dbReference type="SUPFAM" id="SSF52058">
    <property type="entry name" value="L domain-like"/>
    <property type="match status" value="1"/>
</dbReference>
<evidence type="ECO:0000256" key="3">
    <source>
        <dbReference type="ARBA" id="ARBA00022737"/>
    </source>
</evidence>
<dbReference type="SMART" id="SM00082">
    <property type="entry name" value="LRRCT"/>
    <property type="match status" value="2"/>
</dbReference>
<dbReference type="KEGG" id="char:105910472"/>
<keyword evidence="3" id="KW-0677">Repeat</keyword>
<evidence type="ECO:0000313" key="8">
    <source>
        <dbReference type="RefSeq" id="XP_012694646.2"/>
    </source>
</evidence>
<dbReference type="RefSeq" id="XP_012694648.2">
    <property type="nucleotide sequence ID" value="XM_012839194.2"/>
</dbReference>
<dbReference type="SMART" id="SM00369">
    <property type="entry name" value="LRR_TYP"/>
    <property type="match status" value="5"/>
</dbReference>
<dbReference type="InterPro" id="IPR000483">
    <property type="entry name" value="Cys-rich_flank_reg_C"/>
</dbReference>
<sequence length="459" mass="50554">MGRRVLVFLLLLLILGVAQSRRGGGRGGRGLVRGRGRAGAAKRSAAASDCKEYVEAGEKYLDCQDRGLSSVPTGPEDVHHLILARNRLQVLRDGAFAHLTQLRSLDLQQNRISTVEDGAFAGLETLSTLLLQHNRLSALSEEALIAMPRLRYLRLYANPWRCGCALDSLVRTLQVPSARQLGNYAKCDEPQALRGHKLKKLKAELLCEPSPVERDPSSSSPAGGAAPKPLAKPQDATSLCHTYMIPAPRLDCTSRDLKYVPADITADIVKMDLSWNSLQQLKARDFVAAKDLKMLNLSSNSLENIDTAAFAGLLYLRELDLSNNSLQFFKYGVLEDLYFLKRLLLGGNPWRCDYSIHYLVYWLKHHPGVAHSGLVCSEPQEFRGWLVEDYVKTYNADCPKDWQLGGPHSDGGGDPAAAGGGANQDTAAQELKAETEEEPVGLLPSPLRMRKTFEIIRLS</sequence>
<dbReference type="Gene3D" id="3.80.10.10">
    <property type="entry name" value="Ribonuclease Inhibitor"/>
    <property type="match status" value="2"/>
</dbReference>
<keyword evidence="2 5" id="KW-0732">Signal</keyword>
<proteinExistence type="predicted"/>
<dbReference type="InterPro" id="IPR032675">
    <property type="entry name" value="LRR_dom_sf"/>
</dbReference>
<keyword evidence="1" id="KW-0433">Leucine-rich repeat</keyword>
<accession>A0A6P3WBT2</accession>
<feature type="chain" id="PRO_5044646653" evidence="5">
    <location>
        <begin position="21"/>
        <end position="459"/>
    </location>
</feature>
<feature type="compositionally biased region" description="Low complexity" evidence="4">
    <location>
        <begin position="217"/>
        <end position="233"/>
    </location>
</feature>
<feature type="region of interest" description="Disordered" evidence="4">
    <location>
        <begin position="404"/>
        <end position="443"/>
    </location>
</feature>
<keyword evidence="7" id="KW-1185">Reference proteome</keyword>
<dbReference type="GO" id="GO:0005886">
    <property type="term" value="C:plasma membrane"/>
    <property type="evidence" value="ECO:0007669"/>
    <property type="project" value="TreeGrafter"/>
</dbReference>
<evidence type="ECO:0000256" key="4">
    <source>
        <dbReference type="SAM" id="MobiDB-lite"/>
    </source>
</evidence>
<evidence type="ECO:0000256" key="1">
    <source>
        <dbReference type="ARBA" id="ARBA00022614"/>
    </source>
</evidence>
<dbReference type="AlphaFoldDB" id="A0A6P3WBT2"/>
<feature type="region of interest" description="Disordered" evidence="4">
    <location>
        <begin position="209"/>
        <end position="233"/>
    </location>
</feature>
<dbReference type="PROSITE" id="PS51450">
    <property type="entry name" value="LRR"/>
    <property type="match status" value="1"/>
</dbReference>
<dbReference type="PANTHER" id="PTHR24369:SF210">
    <property type="entry name" value="CHAOPTIN-RELATED"/>
    <property type="match status" value="1"/>
</dbReference>
<gene>
    <name evidence="8 9" type="primary">lrrc17</name>
</gene>
<dbReference type="InterPro" id="IPR001611">
    <property type="entry name" value="Leu-rich_rpt"/>
</dbReference>
<dbReference type="PANTHER" id="PTHR24369">
    <property type="entry name" value="ANTIGEN BSP, PUTATIVE-RELATED"/>
    <property type="match status" value="1"/>
</dbReference>
<evidence type="ECO:0000259" key="6">
    <source>
        <dbReference type="SMART" id="SM00082"/>
    </source>
</evidence>
<dbReference type="InterPro" id="IPR003591">
    <property type="entry name" value="Leu-rich_rpt_typical-subtyp"/>
</dbReference>
<dbReference type="RefSeq" id="XP_012694646.2">
    <property type="nucleotide sequence ID" value="XM_012839192.3"/>
</dbReference>
<organism evidence="7 8">
    <name type="scientific">Clupea harengus</name>
    <name type="common">Atlantic herring</name>
    <dbReference type="NCBI Taxonomy" id="7950"/>
    <lineage>
        <taxon>Eukaryota</taxon>
        <taxon>Metazoa</taxon>
        <taxon>Chordata</taxon>
        <taxon>Craniata</taxon>
        <taxon>Vertebrata</taxon>
        <taxon>Euteleostomi</taxon>
        <taxon>Actinopterygii</taxon>
        <taxon>Neopterygii</taxon>
        <taxon>Teleostei</taxon>
        <taxon>Clupei</taxon>
        <taxon>Clupeiformes</taxon>
        <taxon>Clupeoidei</taxon>
        <taxon>Clupeidae</taxon>
        <taxon>Clupea</taxon>
    </lineage>
</organism>
<feature type="compositionally biased region" description="Gly residues" evidence="4">
    <location>
        <begin position="408"/>
        <end position="422"/>
    </location>
</feature>